<accession>A0ABW1S6C3</accession>
<dbReference type="InterPro" id="IPR007420">
    <property type="entry name" value="DUF465"/>
</dbReference>
<dbReference type="RefSeq" id="WP_377374567.1">
    <property type="nucleotide sequence ID" value="NZ_JBHSSW010000002.1"/>
</dbReference>
<protein>
    <submittedName>
        <fullName evidence="1">YdcH family protein</fullName>
    </submittedName>
</protein>
<sequence>MSHTPHELAEEFPQQIEAIQKLKLENAHFAKITEEYHAVNREIHRSETKVEPLSGFHEEELRKKRLALKDEIAVMLDKAAA</sequence>
<dbReference type="Pfam" id="PF04325">
    <property type="entry name" value="DUF465"/>
    <property type="match status" value="1"/>
</dbReference>
<gene>
    <name evidence="1" type="ORF">ACFQDM_01580</name>
</gene>
<keyword evidence="2" id="KW-1185">Reference proteome</keyword>
<evidence type="ECO:0000313" key="1">
    <source>
        <dbReference type="EMBL" id="MFC6196747.1"/>
    </source>
</evidence>
<comment type="caution">
    <text evidence="1">The sequence shown here is derived from an EMBL/GenBank/DDBJ whole genome shotgun (WGS) entry which is preliminary data.</text>
</comment>
<reference evidence="2" key="1">
    <citation type="journal article" date="2019" name="Int. J. Syst. Evol. Microbiol.">
        <title>The Global Catalogue of Microorganisms (GCM) 10K type strain sequencing project: providing services to taxonomists for standard genome sequencing and annotation.</title>
        <authorList>
            <consortium name="The Broad Institute Genomics Platform"/>
            <consortium name="The Broad Institute Genome Sequencing Center for Infectious Disease"/>
            <person name="Wu L."/>
            <person name="Ma J."/>
        </authorList>
    </citation>
    <scope>NUCLEOTIDE SEQUENCE [LARGE SCALE GENOMIC DNA]</scope>
    <source>
        <strain evidence="2">CGMCC-1.15741</strain>
    </source>
</reference>
<proteinExistence type="predicted"/>
<organism evidence="1 2">
    <name type="scientific">Ponticaulis profundi</name>
    <dbReference type="NCBI Taxonomy" id="2665222"/>
    <lineage>
        <taxon>Bacteria</taxon>
        <taxon>Pseudomonadati</taxon>
        <taxon>Pseudomonadota</taxon>
        <taxon>Alphaproteobacteria</taxon>
        <taxon>Hyphomonadales</taxon>
        <taxon>Hyphomonadaceae</taxon>
        <taxon>Ponticaulis</taxon>
    </lineage>
</organism>
<evidence type="ECO:0000313" key="2">
    <source>
        <dbReference type="Proteomes" id="UP001596303"/>
    </source>
</evidence>
<dbReference type="Gene3D" id="6.10.280.50">
    <property type="match status" value="1"/>
</dbReference>
<dbReference type="Proteomes" id="UP001596303">
    <property type="component" value="Unassembled WGS sequence"/>
</dbReference>
<dbReference type="EMBL" id="JBHSSW010000002">
    <property type="protein sequence ID" value="MFC6196747.1"/>
    <property type="molecule type" value="Genomic_DNA"/>
</dbReference>
<dbReference type="InterPro" id="IPR038444">
    <property type="entry name" value="DUF465_sf"/>
</dbReference>
<name>A0ABW1S6C3_9PROT</name>